<name>A0A126WWN9_9STRA</name>
<evidence type="ECO:0000256" key="1">
    <source>
        <dbReference type="ARBA" id="ARBA00022630"/>
    </source>
</evidence>
<protein>
    <submittedName>
        <fullName evidence="6">Putative LOV domain-containing protein</fullName>
    </submittedName>
</protein>
<feature type="domain" description="PAS" evidence="4">
    <location>
        <begin position="128"/>
        <end position="153"/>
    </location>
</feature>
<dbReference type="InterPro" id="IPR000014">
    <property type="entry name" value="PAS"/>
</dbReference>
<reference evidence="6" key="1">
    <citation type="journal article" date="2016" name="Proc. Natl. Acad. Sci. U.S.A.">
        <title>Functional and topological diversity of LOV domain photoreceptors.</title>
        <authorList>
            <person name="Glantz S.T."/>
            <person name="Carpenter E.J."/>
            <person name="Melkonian M."/>
            <person name="Gardner K.H."/>
            <person name="Boyden E.S."/>
            <person name="Wong G.K."/>
            <person name="Chow B.Y."/>
        </authorList>
    </citation>
    <scope>NUCLEOTIDE SEQUENCE</scope>
    <source>
        <strain evidence="6">DBYD_2058548</strain>
    </source>
</reference>
<dbReference type="CDD" id="cd00130">
    <property type="entry name" value="PAS"/>
    <property type="match status" value="1"/>
</dbReference>
<dbReference type="EMBL" id="KU698617">
    <property type="protein sequence ID" value="AML76728.1"/>
    <property type="molecule type" value="mRNA"/>
</dbReference>
<dbReference type="PANTHER" id="PTHR47429:SF2">
    <property type="entry name" value="PROTEIN TWIN LOV 1"/>
    <property type="match status" value="1"/>
</dbReference>
<sequence>MQEHKPPEKRQRTDQFTYKDPTIEIMKREKNRALARKTRQRKKLFFETLQKQVSMLSREREMLRDIVKTKIGDDKNVLAGLSIYETPKIVSKSLEEATSVVGKNDYALLTAIQTAQRSFCITNPTMPDNPIIYVSDGFLKLTGYKAHEVIGRNCRFLQGPGTDQRQIAALRKGIAAGADTSVCLLNYRADGSTFYNQIFVAALRNKDNAIVNYVGVQVEVHGNVPPTTACTVAAPFPTSEGGGETSCP</sequence>
<dbReference type="GO" id="GO:0005634">
    <property type="term" value="C:nucleus"/>
    <property type="evidence" value="ECO:0007669"/>
    <property type="project" value="TreeGrafter"/>
</dbReference>
<keyword evidence="2" id="KW-0288">FMN</keyword>
<dbReference type="PROSITE" id="PS50217">
    <property type="entry name" value="BZIP"/>
    <property type="match status" value="1"/>
</dbReference>
<dbReference type="GO" id="GO:0003700">
    <property type="term" value="F:DNA-binding transcription factor activity"/>
    <property type="evidence" value="ECO:0007669"/>
    <property type="project" value="InterPro"/>
</dbReference>
<evidence type="ECO:0000313" key="6">
    <source>
        <dbReference type="EMBL" id="AML76728.1"/>
    </source>
</evidence>
<organism evidence="6">
    <name type="scientific">Synura petersenii</name>
    <dbReference type="NCBI Taxonomy" id="52555"/>
    <lineage>
        <taxon>Eukaryota</taxon>
        <taxon>Sar</taxon>
        <taxon>Stramenopiles</taxon>
        <taxon>Ochrophyta</taxon>
        <taxon>Synurophyceae</taxon>
        <taxon>Synurales</taxon>
        <taxon>Mallomonadaceae</taxon>
        <taxon>Synura</taxon>
    </lineage>
</organism>
<dbReference type="PROSITE" id="PS50112">
    <property type="entry name" value="PAS"/>
    <property type="match status" value="1"/>
</dbReference>
<dbReference type="InterPro" id="IPR035965">
    <property type="entry name" value="PAS-like_dom_sf"/>
</dbReference>
<dbReference type="InterPro" id="IPR004827">
    <property type="entry name" value="bZIP"/>
</dbReference>
<evidence type="ECO:0000259" key="5">
    <source>
        <dbReference type="PROSITE" id="PS50217"/>
    </source>
</evidence>
<proteinExistence type="evidence at transcript level"/>
<dbReference type="InterPro" id="IPR046347">
    <property type="entry name" value="bZIP_sf"/>
</dbReference>
<dbReference type="AlphaFoldDB" id="A0A126WWN9"/>
<dbReference type="NCBIfam" id="TIGR00229">
    <property type="entry name" value="sensory_box"/>
    <property type="match status" value="1"/>
</dbReference>
<dbReference type="Gene3D" id="3.30.450.20">
    <property type="entry name" value="PAS domain"/>
    <property type="match status" value="1"/>
</dbReference>
<evidence type="ECO:0000259" key="4">
    <source>
        <dbReference type="PROSITE" id="PS50112"/>
    </source>
</evidence>
<dbReference type="Gene3D" id="1.20.5.170">
    <property type="match status" value="1"/>
</dbReference>
<dbReference type="CDD" id="cd14809">
    <property type="entry name" value="bZIP_AUREO-like"/>
    <property type="match status" value="1"/>
</dbReference>
<dbReference type="SUPFAM" id="SSF55785">
    <property type="entry name" value="PYP-like sensor domain (PAS domain)"/>
    <property type="match status" value="1"/>
</dbReference>
<keyword evidence="1" id="KW-0285">Flavoprotein</keyword>
<accession>A0A126WWN9</accession>
<keyword evidence="3" id="KW-0157">Chromophore</keyword>
<dbReference type="Pfam" id="PF13426">
    <property type="entry name" value="PAS_9"/>
    <property type="match status" value="1"/>
</dbReference>
<dbReference type="Pfam" id="PF07716">
    <property type="entry name" value="bZIP_2"/>
    <property type="match status" value="1"/>
</dbReference>
<dbReference type="SUPFAM" id="SSF57959">
    <property type="entry name" value="Leucine zipper domain"/>
    <property type="match status" value="1"/>
</dbReference>
<feature type="domain" description="BZIP" evidence="5">
    <location>
        <begin position="27"/>
        <end position="64"/>
    </location>
</feature>
<dbReference type="PANTHER" id="PTHR47429">
    <property type="entry name" value="PROTEIN TWIN LOV 1"/>
    <property type="match status" value="1"/>
</dbReference>
<evidence type="ECO:0000256" key="2">
    <source>
        <dbReference type="ARBA" id="ARBA00022643"/>
    </source>
</evidence>
<evidence type="ECO:0000256" key="3">
    <source>
        <dbReference type="ARBA" id="ARBA00022991"/>
    </source>
</evidence>